<dbReference type="EMBL" id="VSRR010006046">
    <property type="protein sequence ID" value="MPC43916.1"/>
    <property type="molecule type" value="Genomic_DNA"/>
</dbReference>
<gene>
    <name evidence="1" type="ORF">E2C01_037572</name>
</gene>
<evidence type="ECO:0000313" key="2">
    <source>
        <dbReference type="Proteomes" id="UP000324222"/>
    </source>
</evidence>
<comment type="caution">
    <text evidence="1">The sequence shown here is derived from an EMBL/GenBank/DDBJ whole genome shotgun (WGS) entry which is preliminary data.</text>
</comment>
<dbReference type="AlphaFoldDB" id="A0A5B7FEY7"/>
<protein>
    <submittedName>
        <fullName evidence="1">Uncharacterized protein</fullName>
    </submittedName>
</protein>
<name>A0A5B7FEY7_PORTR</name>
<proteinExistence type="predicted"/>
<reference evidence="1 2" key="1">
    <citation type="submission" date="2019-05" db="EMBL/GenBank/DDBJ databases">
        <title>Another draft genome of Portunus trituberculatus and its Hox gene families provides insights of decapod evolution.</title>
        <authorList>
            <person name="Jeong J.-H."/>
            <person name="Song I."/>
            <person name="Kim S."/>
            <person name="Choi T."/>
            <person name="Kim D."/>
            <person name="Ryu S."/>
            <person name="Kim W."/>
        </authorList>
    </citation>
    <scope>NUCLEOTIDE SEQUENCE [LARGE SCALE GENOMIC DNA]</scope>
    <source>
        <tissue evidence="1">Muscle</tissue>
    </source>
</reference>
<evidence type="ECO:0000313" key="1">
    <source>
        <dbReference type="EMBL" id="MPC43916.1"/>
    </source>
</evidence>
<sequence length="73" mass="8353">MLFFATGLWRRHSTSCHGGPSQSQPATEGEICLRHLSGFQEEQEQEEEEQEGGRIVLCGFKILLDMKDEWKEA</sequence>
<accession>A0A5B7FEY7</accession>
<keyword evidence="2" id="KW-1185">Reference proteome</keyword>
<organism evidence="1 2">
    <name type="scientific">Portunus trituberculatus</name>
    <name type="common">Swimming crab</name>
    <name type="synonym">Neptunus trituberculatus</name>
    <dbReference type="NCBI Taxonomy" id="210409"/>
    <lineage>
        <taxon>Eukaryota</taxon>
        <taxon>Metazoa</taxon>
        <taxon>Ecdysozoa</taxon>
        <taxon>Arthropoda</taxon>
        <taxon>Crustacea</taxon>
        <taxon>Multicrustacea</taxon>
        <taxon>Malacostraca</taxon>
        <taxon>Eumalacostraca</taxon>
        <taxon>Eucarida</taxon>
        <taxon>Decapoda</taxon>
        <taxon>Pleocyemata</taxon>
        <taxon>Brachyura</taxon>
        <taxon>Eubrachyura</taxon>
        <taxon>Portunoidea</taxon>
        <taxon>Portunidae</taxon>
        <taxon>Portuninae</taxon>
        <taxon>Portunus</taxon>
    </lineage>
</organism>
<dbReference type="Proteomes" id="UP000324222">
    <property type="component" value="Unassembled WGS sequence"/>
</dbReference>